<dbReference type="RefSeq" id="WP_155113709.1">
    <property type="nucleotide sequence ID" value="NZ_WMIB01000024.1"/>
</dbReference>
<dbReference type="Pfam" id="PF20119">
    <property type="entry name" value="DUF6509"/>
    <property type="match status" value="1"/>
</dbReference>
<gene>
    <name evidence="1" type="ORF">GKZ89_17595</name>
</gene>
<dbReference type="AlphaFoldDB" id="A0A7X2V6G8"/>
<evidence type="ECO:0000313" key="2">
    <source>
        <dbReference type="Proteomes" id="UP000434639"/>
    </source>
</evidence>
<dbReference type="Proteomes" id="UP000434639">
    <property type="component" value="Unassembled WGS sequence"/>
</dbReference>
<comment type="caution">
    <text evidence="1">The sequence shown here is derived from an EMBL/GenBank/DDBJ whole genome shotgun (WGS) entry which is preliminary data.</text>
</comment>
<dbReference type="EMBL" id="WMIB01000024">
    <property type="protein sequence ID" value="MTH55216.1"/>
    <property type="molecule type" value="Genomic_DNA"/>
</dbReference>
<sequence length="100" mass="11781">MLTITSHEAELLEDPFGILPGERYEFLLDLEVPEDDELYSENGIYLRVIFLMEDGSARITQYQFYEKETEKSFDFGLDEEEEAMVASYCLEHLPEQEEQE</sequence>
<dbReference type="OrthoDB" id="2736409at2"/>
<name>A0A7X2V6G8_9BACI</name>
<keyword evidence="2" id="KW-1185">Reference proteome</keyword>
<accession>A0A7X2V6G8</accession>
<proteinExistence type="predicted"/>
<organism evidence="1 2">
    <name type="scientific">Metabacillus mangrovi</name>
    <dbReference type="NCBI Taxonomy" id="1491830"/>
    <lineage>
        <taxon>Bacteria</taxon>
        <taxon>Bacillati</taxon>
        <taxon>Bacillota</taxon>
        <taxon>Bacilli</taxon>
        <taxon>Bacillales</taxon>
        <taxon>Bacillaceae</taxon>
        <taxon>Metabacillus</taxon>
    </lineage>
</organism>
<protein>
    <submittedName>
        <fullName evidence="1">Pullulanase</fullName>
    </submittedName>
</protein>
<evidence type="ECO:0000313" key="1">
    <source>
        <dbReference type="EMBL" id="MTH55216.1"/>
    </source>
</evidence>
<dbReference type="InterPro" id="IPR045424">
    <property type="entry name" value="DUF6509"/>
</dbReference>
<reference evidence="1 2" key="1">
    <citation type="journal article" date="2017" name="Int. J. Syst. Evol. Microbiol.">
        <title>Bacillus mangrovi sp. nov., isolated from a sediment sample from a mangrove forest.</title>
        <authorList>
            <person name="Gupta V."/>
            <person name="Singh P.K."/>
            <person name="Korpole S."/>
            <person name="Tanuku N.R.S."/>
            <person name="Pinnaka A.K."/>
        </authorList>
    </citation>
    <scope>NUCLEOTIDE SEQUENCE [LARGE SCALE GENOMIC DNA]</scope>
    <source>
        <strain evidence="1 2">KCTC 33872</strain>
    </source>
</reference>